<evidence type="ECO:0000259" key="15">
    <source>
        <dbReference type="Pfam" id="PF00571"/>
    </source>
</evidence>
<reference evidence="17 18" key="1">
    <citation type="submission" date="2021-01" db="EMBL/GenBank/DDBJ databases">
        <title>WGS of actinomycetes isolated from Thailand.</title>
        <authorList>
            <person name="Thawai C."/>
        </authorList>
    </citation>
    <scope>NUCLEOTIDE SEQUENCE [LARGE SCALE GENOMIC DNA]</scope>
    <source>
        <strain evidence="17 18">CA3R110</strain>
    </source>
</reference>
<evidence type="ECO:0000256" key="8">
    <source>
        <dbReference type="ARBA" id="ARBA00022801"/>
    </source>
</evidence>
<dbReference type="PIRSF" id="PIRSF006404">
    <property type="entry name" value="UCP006404_Pept_M50_CBS"/>
    <property type="match status" value="1"/>
</dbReference>
<feature type="transmembrane region" description="Helical" evidence="14">
    <location>
        <begin position="213"/>
        <end position="230"/>
    </location>
</feature>
<feature type="domain" description="Peptidase M50" evidence="16">
    <location>
        <begin position="57"/>
        <end position="127"/>
    </location>
</feature>
<dbReference type="EMBL" id="JAERRG010000007">
    <property type="protein sequence ID" value="MBL1114747.1"/>
    <property type="molecule type" value="Genomic_DNA"/>
</dbReference>
<keyword evidence="3 14" id="KW-1003">Cell membrane</keyword>
<dbReference type="InterPro" id="IPR008915">
    <property type="entry name" value="Peptidase_M50"/>
</dbReference>
<comment type="cofactor">
    <cofactor evidence="14">
        <name>Zn(2+)</name>
        <dbReference type="ChEBI" id="CHEBI:29105"/>
    </cofactor>
    <text evidence="14">Binds 1 zinc ion per subunit.</text>
</comment>
<dbReference type="Proteomes" id="UP000621510">
    <property type="component" value="Unassembled WGS sequence"/>
</dbReference>
<dbReference type="PANTHER" id="PTHR39188">
    <property type="entry name" value="MEMBRANE-ASSOCIATED ZINC METALLOPROTEASE M50B"/>
    <property type="match status" value="1"/>
</dbReference>
<dbReference type="InterPro" id="IPR000644">
    <property type="entry name" value="CBS_dom"/>
</dbReference>
<keyword evidence="4 14" id="KW-0645">Protease</keyword>
<evidence type="ECO:0000256" key="7">
    <source>
        <dbReference type="ARBA" id="ARBA00022737"/>
    </source>
</evidence>
<evidence type="ECO:0000313" key="17">
    <source>
        <dbReference type="EMBL" id="MBL1114747.1"/>
    </source>
</evidence>
<dbReference type="Pfam" id="PF00571">
    <property type="entry name" value="CBS"/>
    <property type="match status" value="1"/>
</dbReference>
<comment type="subcellular location">
    <subcellularLocation>
        <location evidence="1 14">Cell membrane</location>
        <topology evidence="1 14">Multi-pass membrane protein</topology>
    </subcellularLocation>
</comment>
<dbReference type="GO" id="GO:0008233">
    <property type="term" value="F:peptidase activity"/>
    <property type="evidence" value="ECO:0007669"/>
    <property type="project" value="UniProtKB-KW"/>
</dbReference>
<sequence>MNGSVRVGRVLGVPLRMHWSVPVLIVLLAYGLGHETLPAWTPGRTSAVYAVASVVGAVLLMGSLLLHEAAHAVAARRRGVSVEDVTLWALGGMTKMGRPRTAGVAFWVAVIGPLTSLVIGGVAVGAGIGVHALTGWGVPTAVLIWLGWANLLLGVFNLLPAAPLDGGRVVQAVIWWRTGDRERAERAAGRSGQILGVVLIAAGWISFLRGNNGGLWLSLIGLFMVIIANAERQRAGVNTALRGVRVADAMSAPVAAGADWLTVGRFIDEVAAHARHSVMPLLDFEGRPSGVVQLRALASVPGEAREERRVRDVAIPLARCTVAEPDELLSEVLERARPGGGALPVLVVDHGQLEGIVTMHDVNRLFQLHGLGITTAPPESTTHP</sequence>
<keyword evidence="9 14" id="KW-0862">Zinc</keyword>
<feature type="domain" description="Peptidase M50" evidence="16">
    <location>
        <begin position="137"/>
        <end position="196"/>
    </location>
</feature>
<comment type="caution">
    <text evidence="17">The sequence shown here is derived from an EMBL/GenBank/DDBJ whole genome shotgun (WGS) entry which is preliminary data.</text>
</comment>
<comment type="similarity">
    <text evidence="2 14">Belongs to the peptidase M50B family.</text>
</comment>
<dbReference type="Pfam" id="PF02163">
    <property type="entry name" value="Peptidase_M50"/>
    <property type="match status" value="2"/>
</dbReference>
<evidence type="ECO:0000256" key="11">
    <source>
        <dbReference type="ARBA" id="ARBA00023049"/>
    </source>
</evidence>
<dbReference type="Gene3D" id="3.10.580.10">
    <property type="entry name" value="CBS-domain"/>
    <property type="match status" value="1"/>
</dbReference>
<evidence type="ECO:0000256" key="6">
    <source>
        <dbReference type="ARBA" id="ARBA00022723"/>
    </source>
</evidence>
<feature type="transmembrane region" description="Helical" evidence="14">
    <location>
        <begin position="136"/>
        <end position="159"/>
    </location>
</feature>
<evidence type="ECO:0000256" key="12">
    <source>
        <dbReference type="ARBA" id="ARBA00023122"/>
    </source>
</evidence>
<evidence type="ECO:0000256" key="5">
    <source>
        <dbReference type="ARBA" id="ARBA00022692"/>
    </source>
</evidence>
<feature type="transmembrane region" description="Helical" evidence="14">
    <location>
        <begin position="104"/>
        <end position="130"/>
    </location>
</feature>
<proteinExistence type="inferred from homology"/>
<keyword evidence="10 14" id="KW-1133">Transmembrane helix</keyword>
<evidence type="ECO:0000256" key="2">
    <source>
        <dbReference type="ARBA" id="ARBA00007931"/>
    </source>
</evidence>
<keyword evidence="18" id="KW-1185">Reference proteome</keyword>
<name>A0ABS1PQQ3_9ACTN</name>
<evidence type="ECO:0000256" key="13">
    <source>
        <dbReference type="ARBA" id="ARBA00023136"/>
    </source>
</evidence>
<keyword evidence="7" id="KW-0677">Repeat</keyword>
<dbReference type="InterPro" id="IPR016483">
    <property type="entry name" value="UCP006404_Pept_M50_CBS"/>
</dbReference>
<feature type="transmembrane region" description="Helical" evidence="14">
    <location>
        <begin position="47"/>
        <end position="67"/>
    </location>
</feature>
<keyword evidence="12" id="KW-0129">CBS domain</keyword>
<evidence type="ECO:0000256" key="14">
    <source>
        <dbReference type="PIRNR" id="PIRNR006404"/>
    </source>
</evidence>
<feature type="transmembrane region" description="Helical" evidence="14">
    <location>
        <begin position="187"/>
        <end position="207"/>
    </location>
</feature>
<keyword evidence="13 14" id="KW-0472">Membrane</keyword>
<dbReference type="CDD" id="cd06164">
    <property type="entry name" value="S2P-M50_SpoIVFB_CBS"/>
    <property type="match status" value="1"/>
</dbReference>
<protein>
    <recommendedName>
        <fullName evidence="14">Zinc metalloprotease</fullName>
    </recommendedName>
</protein>
<keyword evidence="5 14" id="KW-0812">Transmembrane</keyword>
<dbReference type="RefSeq" id="WP_201852538.1">
    <property type="nucleotide sequence ID" value="NZ_JAERRG010000007.1"/>
</dbReference>
<evidence type="ECO:0000256" key="3">
    <source>
        <dbReference type="ARBA" id="ARBA00022475"/>
    </source>
</evidence>
<evidence type="ECO:0000256" key="4">
    <source>
        <dbReference type="ARBA" id="ARBA00022670"/>
    </source>
</evidence>
<feature type="transmembrane region" description="Helical" evidence="14">
    <location>
        <begin position="21"/>
        <end position="41"/>
    </location>
</feature>
<dbReference type="InterPro" id="IPR046342">
    <property type="entry name" value="CBS_dom_sf"/>
</dbReference>
<organism evidence="17 18">
    <name type="scientific">Streptomyces endocoffeicus</name>
    <dbReference type="NCBI Taxonomy" id="2898945"/>
    <lineage>
        <taxon>Bacteria</taxon>
        <taxon>Bacillati</taxon>
        <taxon>Actinomycetota</taxon>
        <taxon>Actinomycetes</taxon>
        <taxon>Kitasatosporales</taxon>
        <taxon>Streptomycetaceae</taxon>
        <taxon>Streptomyces</taxon>
    </lineage>
</organism>
<evidence type="ECO:0000313" key="18">
    <source>
        <dbReference type="Proteomes" id="UP000621510"/>
    </source>
</evidence>
<keyword evidence="6 14" id="KW-0479">Metal-binding</keyword>
<dbReference type="GO" id="GO:0006508">
    <property type="term" value="P:proteolysis"/>
    <property type="evidence" value="ECO:0007669"/>
    <property type="project" value="UniProtKB-KW"/>
</dbReference>
<accession>A0ABS1PQQ3</accession>
<evidence type="ECO:0000256" key="9">
    <source>
        <dbReference type="ARBA" id="ARBA00022833"/>
    </source>
</evidence>
<evidence type="ECO:0000256" key="10">
    <source>
        <dbReference type="ARBA" id="ARBA00022989"/>
    </source>
</evidence>
<feature type="domain" description="CBS" evidence="15">
    <location>
        <begin position="319"/>
        <end position="364"/>
    </location>
</feature>
<keyword evidence="11 14" id="KW-0482">Metalloprotease</keyword>
<evidence type="ECO:0000259" key="16">
    <source>
        <dbReference type="Pfam" id="PF02163"/>
    </source>
</evidence>
<dbReference type="PANTHER" id="PTHR39188:SF3">
    <property type="entry name" value="STAGE IV SPORULATION PROTEIN FB"/>
    <property type="match status" value="1"/>
</dbReference>
<evidence type="ECO:0000256" key="1">
    <source>
        <dbReference type="ARBA" id="ARBA00004651"/>
    </source>
</evidence>
<dbReference type="SUPFAM" id="SSF54631">
    <property type="entry name" value="CBS-domain pair"/>
    <property type="match status" value="1"/>
</dbReference>
<gene>
    <name evidence="17" type="ORF">JK364_20465</name>
</gene>
<keyword evidence="8 14" id="KW-0378">Hydrolase</keyword>